<organism evidence="1 2">
    <name type="scientific">Candidatus Thermofonsia Clade 3 bacterium</name>
    <dbReference type="NCBI Taxonomy" id="2364212"/>
    <lineage>
        <taxon>Bacteria</taxon>
        <taxon>Bacillati</taxon>
        <taxon>Chloroflexota</taxon>
        <taxon>Candidatus Thermofontia</taxon>
        <taxon>Candidatus Thermofonsia Clade 3</taxon>
    </lineage>
</organism>
<dbReference type="PROSITE" id="PS51257">
    <property type="entry name" value="PROKAR_LIPOPROTEIN"/>
    <property type="match status" value="1"/>
</dbReference>
<comment type="caution">
    <text evidence="1">The sequence shown here is derived from an EMBL/GenBank/DDBJ whole genome shotgun (WGS) entry which is preliminary data.</text>
</comment>
<protein>
    <submittedName>
        <fullName evidence="1">Uncharacterized protein</fullName>
    </submittedName>
</protein>
<name>A0A2M8QD33_9CHLR</name>
<evidence type="ECO:0000313" key="2">
    <source>
        <dbReference type="Proteomes" id="UP000230790"/>
    </source>
</evidence>
<proteinExistence type="predicted"/>
<dbReference type="Proteomes" id="UP000230790">
    <property type="component" value="Unassembled WGS sequence"/>
</dbReference>
<evidence type="ECO:0000313" key="1">
    <source>
        <dbReference type="EMBL" id="PJF47700.1"/>
    </source>
</evidence>
<sequence>MLMNAKTIAIALAWVLLVTSGCGPIGSLVGGGSGTQTAALWADVPAMEGMKQDNIELPLPIKLAVQALVKASGSSEGVRVDNFEIITFTSVKTPEDVKAFYTNERMQSAGWNMPDQPGCAGMSDSPSAGATFCLFGKQNPTNKSFLVLAAMRNENDTAMNLFFLRFDGDVVTTPAGS</sequence>
<dbReference type="AlphaFoldDB" id="A0A2M8QD33"/>
<gene>
    <name evidence="1" type="ORF">CUN48_07160</name>
</gene>
<dbReference type="EMBL" id="PGTN01000037">
    <property type="protein sequence ID" value="PJF47700.1"/>
    <property type="molecule type" value="Genomic_DNA"/>
</dbReference>
<reference evidence="1 2" key="1">
    <citation type="submission" date="2017-11" db="EMBL/GenBank/DDBJ databases">
        <title>Evolution of Phototrophy in the Chloroflexi Phylum Driven by Horizontal Gene Transfer.</title>
        <authorList>
            <person name="Ward L.M."/>
            <person name="Hemp J."/>
            <person name="Shih P.M."/>
            <person name="Mcglynn S.E."/>
            <person name="Fischer W."/>
        </authorList>
    </citation>
    <scope>NUCLEOTIDE SEQUENCE [LARGE SCALE GENOMIC DNA]</scope>
    <source>
        <strain evidence="1">JP3_7</strain>
    </source>
</reference>
<accession>A0A2M8QD33</accession>